<dbReference type="KEGG" id="xya:ET471_01390"/>
<dbReference type="AlphaFoldDB" id="A0A4V0YGM0"/>
<organism evidence="2 3">
    <name type="scientific">Xylanimonas protaetiae</name>
    <dbReference type="NCBI Taxonomy" id="2509457"/>
    <lineage>
        <taxon>Bacteria</taxon>
        <taxon>Bacillati</taxon>
        <taxon>Actinomycetota</taxon>
        <taxon>Actinomycetes</taxon>
        <taxon>Micrococcales</taxon>
        <taxon>Promicromonosporaceae</taxon>
        <taxon>Xylanimonas</taxon>
    </lineage>
</organism>
<evidence type="ECO:0000256" key="1">
    <source>
        <dbReference type="SAM" id="MobiDB-lite"/>
    </source>
</evidence>
<dbReference type="OrthoDB" id="3731420at2"/>
<proteinExistence type="predicted"/>
<dbReference type="InterPro" id="IPR045596">
    <property type="entry name" value="DUF6459"/>
</dbReference>
<dbReference type="EMBL" id="CP035493">
    <property type="protein sequence ID" value="QAY71681.1"/>
    <property type="molecule type" value="Genomic_DNA"/>
</dbReference>
<keyword evidence="3" id="KW-1185">Reference proteome</keyword>
<accession>A0A4V0YGM0</accession>
<dbReference type="Proteomes" id="UP000292118">
    <property type="component" value="Chromosome"/>
</dbReference>
<evidence type="ECO:0000313" key="3">
    <source>
        <dbReference type="Proteomes" id="UP000292118"/>
    </source>
</evidence>
<gene>
    <name evidence="2" type="ORF">ET471_01390</name>
</gene>
<name>A0A4V0YGM0_9MICO</name>
<protein>
    <submittedName>
        <fullName evidence="2">Energy transducer TonB</fullName>
    </submittedName>
</protein>
<sequence length="164" mass="17873">MPQRPGRPPQAPTHPPRVRRLRLGSDRTFADADDADVAELAAARPVADQPVPPLPDPTAMCATVVRAAVEVLRGDRPAAQLARWLTPTVLEQLTERARLLREAAASDGPGPGARPVQVRRIRLERRGDTAEATVVVEDRGRCRAAAVRLEARRGQWRLAVLELG</sequence>
<dbReference type="Pfam" id="PF20060">
    <property type="entry name" value="DUF6459"/>
    <property type="match status" value="1"/>
</dbReference>
<feature type="region of interest" description="Disordered" evidence="1">
    <location>
        <begin position="1"/>
        <end position="20"/>
    </location>
</feature>
<reference evidence="2 3" key="1">
    <citation type="submission" date="2019-01" db="EMBL/GenBank/DDBJ databases">
        <title>Genome sequencing of strain FW10M-9.</title>
        <authorList>
            <person name="Heo J."/>
            <person name="Kim S.-J."/>
            <person name="Kim J.-S."/>
            <person name="Hong S.-B."/>
            <person name="Kwon S.-W."/>
        </authorList>
    </citation>
    <scope>NUCLEOTIDE SEQUENCE [LARGE SCALE GENOMIC DNA]</scope>
    <source>
        <strain evidence="2 3">FW10M-9</strain>
    </source>
</reference>
<feature type="compositionally biased region" description="Pro residues" evidence="1">
    <location>
        <begin position="1"/>
        <end position="15"/>
    </location>
</feature>
<evidence type="ECO:0000313" key="2">
    <source>
        <dbReference type="EMBL" id="QAY71681.1"/>
    </source>
</evidence>